<dbReference type="AlphaFoldDB" id="A0A0F8YIJ7"/>
<name>A0A0F8YIJ7_9ZZZZ</name>
<proteinExistence type="predicted"/>
<gene>
    <name evidence="1" type="ORF">LCGC14_3089110</name>
</gene>
<comment type="caution">
    <text evidence="1">The sequence shown here is derived from an EMBL/GenBank/DDBJ whole genome shotgun (WGS) entry which is preliminary data.</text>
</comment>
<reference evidence="1" key="1">
    <citation type="journal article" date="2015" name="Nature">
        <title>Complex archaea that bridge the gap between prokaryotes and eukaryotes.</title>
        <authorList>
            <person name="Spang A."/>
            <person name="Saw J.H."/>
            <person name="Jorgensen S.L."/>
            <person name="Zaremba-Niedzwiedzka K."/>
            <person name="Martijn J."/>
            <person name="Lind A.E."/>
            <person name="van Eijk R."/>
            <person name="Schleper C."/>
            <person name="Guy L."/>
            <person name="Ettema T.J."/>
        </authorList>
    </citation>
    <scope>NUCLEOTIDE SEQUENCE</scope>
</reference>
<organism evidence="1">
    <name type="scientific">marine sediment metagenome</name>
    <dbReference type="NCBI Taxonomy" id="412755"/>
    <lineage>
        <taxon>unclassified sequences</taxon>
        <taxon>metagenomes</taxon>
        <taxon>ecological metagenomes</taxon>
    </lineage>
</organism>
<feature type="non-terminal residue" evidence="1">
    <location>
        <position position="1"/>
    </location>
</feature>
<sequence>VDIEIYKRSIADQATDAAYAPNDAEALTFLTELSFVSFDGHGVFQTSEITNIGKAYSVPDGKFYNQGVVRAGQTIAVGKAPRIQYQILSDDPDFQEV</sequence>
<protein>
    <submittedName>
        <fullName evidence="1">Uncharacterized protein</fullName>
    </submittedName>
</protein>
<dbReference type="EMBL" id="LAZR01066221">
    <property type="protein sequence ID" value="KKK54004.1"/>
    <property type="molecule type" value="Genomic_DNA"/>
</dbReference>
<evidence type="ECO:0000313" key="1">
    <source>
        <dbReference type="EMBL" id="KKK54004.1"/>
    </source>
</evidence>
<accession>A0A0F8YIJ7</accession>